<reference evidence="2" key="1">
    <citation type="journal article" date="2019" name="Int. J. Syst. Evol. Microbiol.">
        <title>The Global Catalogue of Microorganisms (GCM) 10K type strain sequencing project: providing services to taxonomists for standard genome sequencing and annotation.</title>
        <authorList>
            <consortium name="The Broad Institute Genomics Platform"/>
            <consortium name="The Broad Institute Genome Sequencing Center for Infectious Disease"/>
            <person name="Wu L."/>
            <person name="Ma J."/>
        </authorList>
    </citation>
    <scope>NUCLEOTIDE SEQUENCE [LARGE SCALE GENOMIC DNA]</scope>
    <source>
        <strain evidence="2">JCM 16924</strain>
    </source>
</reference>
<accession>A0ABP7QNK5</accession>
<dbReference type="InterPro" id="IPR011032">
    <property type="entry name" value="GroES-like_sf"/>
</dbReference>
<evidence type="ECO:0000313" key="1">
    <source>
        <dbReference type="EMBL" id="GAA3985586.1"/>
    </source>
</evidence>
<name>A0ABP7QNK5_9ACTN</name>
<evidence type="ECO:0000313" key="2">
    <source>
        <dbReference type="Proteomes" id="UP001500456"/>
    </source>
</evidence>
<organism evidence="1 2">
    <name type="scientific">Streptomyces plumbiresistens</name>
    <dbReference type="NCBI Taxonomy" id="511811"/>
    <lineage>
        <taxon>Bacteria</taxon>
        <taxon>Bacillati</taxon>
        <taxon>Actinomycetota</taxon>
        <taxon>Actinomycetes</taxon>
        <taxon>Kitasatosporales</taxon>
        <taxon>Streptomycetaceae</taxon>
        <taxon>Streptomyces</taxon>
    </lineage>
</organism>
<dbReference type="EMBL" id="BAAAZX010000004">
    <property type="protein sequence ID" value="GAA3985586.1"/>
    <property type="molecule type" value="Genomic_DNA"/>
</dbReference>
<gene>
    <name evidence="1" type="ORF">GCM10022232_18020</name>
</gene>
<proteinExistence type="predicted"/>
<protein>
    <submittedName>
        <fullName evidence="1">Uncharacterized protein</fullName>
    </submittedName>
</protein>
<keyword evidence="2" id="KW-1185">Reference proteome</keyword>
<dbReference type="SUPFAM" id="SSF50129">
    <property type="entry name" value="GroES-like"/>
    <property type="match status" value="1"/>
</dbReference>
<dbReference type="Gene3D" id="3.90.180.10">
    <property type="entry name" value="Medium-chain alcohol dehydrogenases, catalytic domain"/>
    <property type="match status" value="1"/>
</dbReference>
<dbReference type="Proteomes" id="UP001500456">
    <property type="component" value="Unassembled WGS sequence"/>
</dbReference>
<sequence>MESVDEGVTDVACSDVVILNWRAVRGQCRASLRGWLWYCSNTHNAKQKMTLLDGTELFPALCIGSFAEKTLVVGG</sequence>
<comment type="caution">
    <text evidence="1">The sequence shown here is derived from an EMBL/GenBank/DDBJ whole genome shotgun (WGS) entry which is preliminary data.</text>
</comment>